<name>A0A7S0FD02_9DINO</name>
<feature type="coiled-coil region" evidence="1">
    <location>
        <begin position="211"/>
        <end position="245"/>
    </location>
</feature>
<evidence type="ECO:0000256" key="1">
    <source>
        <dbReference type="SAM" id="Coils"/>
    </source>
</evidence>
<reference evidence="2" key="1">
    <citation type="submission" date="2021-01" db="EMBL/GenBank/DDBJ databases">
        <authorList>
            <person name="Corre E."/>
            <person name="Pelletier E."/>
            <person name="Niang G."/>
            <person name="Scheremetjew M."/>
            <person name="Finn R."/>
            <person name="Kale V."/>
            <person name="Holt S."/>
            <person name="Cochrane G."/>
            <person name="Meng A."/>
            <person name="Brown T."/>
            <person name="Cohen L."/>
        </authorList>
    </citation>
    <scope>NUCLEOTIDE SEQUENCE</scope>
    <source>
        <strain evidence="2">Pbaha01</strain>
    </source>
</reference>
<dbReference type="EMBL" id="HBEG01011981">
    <property type="protein sequence ID" value="CAD8351842.1"/>
    <property type="molecule type" value="Transcribed_RNA"/>
</dbReference>
<evidence type="ECO:0000313" key="2">
    <source>
        <dbReference type="EMBL" id="CAD8351842.1"/>
    </source>
</evidence>
<keyword evidence="1" id="KW-0175">Coiled coil</keyword>
<dbReference type="InterPro" id="IPR038835">
    <property type="entry name" value="Giardin_beta-like"/>
</dbReference>
<accession>A0A7S0FD02</accession>
<protein>
    <submittedName>
        <fullName evidence="2">Uncharacterized protein</fullName>
    </submittedName>
</protein>
<gene>
    <name evidence="2" type="ORF">PBAH0796_LOCUS7209</name>
</gene>
<dbReference type="PANTHER" id="PTHR37027">
    <property type="entry name" value="KDE4"/>
    <property type="match status" value="1"/>
</dbReference>
<proteinExistence type="predicted"/>
<dbReference type="AlphaFoldDB" id="A0A7S0FD02"/>
<sequence length="257" mass="29644">MAASAEATSGRLGDYRDRIARLSDKLCVLHEGLDQDRNTRFEYLQGKMRQLDERVTASQDATAKKFSVLKEQLVAFQHDLDGERVNREHLAQEKHEEIAGVEASLQANLTAEQEARRETEARILHVFESKTNSLKEELNKSGRLRMDNEANLRRYLEVDIPKLYESLKEEVAGREAMEQRMLRRALDEVAQLQGAILAEKRAREDTEEALLQMMEDVVAKVQSEIANERRERERTEEMLLNLLHETCNKLHMASQSL</sequence>
<organism evidence="2">
    <name type="scientific">Pyrodinium bahamense</name>
    <dbReference type="NCBI Taxonomy" id="73915"/>
    <lineage>
        <taxon>Eukaryota</taxon>
        <taxon>Sar</taxon>
        <taxon>Alveolata</taxon>
        <taxon>Dinophyceae</taxon>
        <taxon>Gonyaulacales</taxon>
        <taxon>Pyrocystaceae</taxon>
        <taxon>Pyrodinium</taxon>
    </lineage>
</organism>
<dbReference type="PANTHER" id="PTHR37027:SF2">
    <property type="entry name" value="CHROMOSOME UNDETERMINED SCAFFOLD_148, WHOLE GENOME SHOTGUN SEQUENCE"/>
    <property type="match status" value="1"/>
</dbReference>